<dbReference type="PANTHER" id="PTHR34278:SF1">
    <property type="entry name" value="PROTEIN THI031, PUTATIVE-RELATED"/>
    <property type="match status" value="1"/>
</dbReference>
<evidence type="ECO:0000256" key="2">
    <source>
        <dbReference type="SAM" id="MobiDB-lite"/>
    </source>
</evidence>
<feature type="region of interest" description="Disordered" evidence="2">
    <location>
        <begin position="109"/>
        <end position="131"/>
    </location>
</feature>
<accession>A0A0E0CD70</accession>
<dbReference type="AlphaFoldDB" id="A0A0E0CD70"/>
<dbReference type="Gramene" id="OMERI01G41350.1">
    <property type="protein sequence ID" value="OMERI01G41350.1"/>
    <property type="gene ID" value="OMERI01G41350"/>
</dbReference>
<evidence type="ECO:0000256" key="1">
    <source>
        <dbReference type="SAM" id="Coils"/>
    </source>
</evidence>
<organism evidence="3">
    <name type="scientific">Oryza meridionalis</name>
    <dbReference type="NCBI Taxonomy" id="40149"/>
    <lineage>
        <taxon>Eukaryota</taxon>
        <taxon>Viridiplantae</taxon>
        <taxon>Streptophyta</taxon>
        <taxon>Embryophyta</taxon>
        <taxon>Tracheophyta</taxon>
        <taxon>Spermatophyta</taxon>
        <taxon>Magnoliopsida</taxon>
        <taxon>Liliopsida</taxon>
        <taxon>Poales</taxon>
        <taxon>Poaceae</taxon>
        <taxon>BOP clade</taxon>
        <taxon>Oryzoideae</taxon>
        <taxon>Oryzeae</taxon>
        <taxon>Oryzinae</taxon>
        <taxon>Oryza</taxon>
    </lineage>
</organism>
<name>A0A0E0CD70_9ORYZ</name>
<evidence type="ECO:0000313" key="4">
    <source>
        <dbReference type="Proteomes" id="UP000008021"/>
    </source>
</evidence>
<sequence length="250" mass="27171">MGKCLRPRCRGCHDHPVDKAWDKAKGAHKLRACDFALNHHLVSWRVVDSAVAWAASTGIPDYKGASAYHKDDNDGDTPALEAAPPASGSGLSDLYDLIVNHHAAACQKPATARATDKEVANKDGIEEEPDQEAAATCEEEEEDDMGFCMVGTISALVFSDVEEDWIVSKTIEHASEGTSSVLEPKVEISHDGKIREIAMDSADSDLNKDYANELLVALKAEKEELEAALNREQAVWRAKVLHTRLNAIAV</sequence>
<dbReference type="HOGENOM" id="CLU_1112796_0_0_1"/>
<dbReference type="Proteomes" id="UP000008021">
    <property type="component" value="Chromosome 1"/>
</dbReference>
<reference evidence="3" key="1">
    <citation type="submission" date="2015-04" db="UniProtKB">
        <authorList>
            <consortium name="EnsemblPlants"/>
        </authorList>
    </citation>
    <scope>IDENTIFICATION</scope>
</reference>
<proteinExistence type="predicted"/>
<feature type="coiled-coil region" evidence="1">
    <location>
        <begin position="208"/>
        <end position="235"/>
    </location>
</feature>
<protein>
    <submittedName>
        <fullName evidence="3">Uncharacterized protein</fullName>
    </submittedName>
</protein>
<reference evidence="3" key="2">
    <citation type="submission" date="2018-05" db="EMBL/GenBank/DDBJ databases">
        <title>OmerRS3 (Oryza meridionalis Reference Sequence Version 3).</title>
        <authorList>
            <person name="Zhang J."/>
            <person name="Kudrna D."/>
            <person name="Lee S."/>
            <person name="Talag J."/>
            <person name="Welchert J."/>
            <person name="Wing R.A."/>
        </authorList>
    </citation>
    <scope>NUCLEOTIDE SEQUENCE [LARGE SCALE GENOMIC DNA]</scope>
    <source>
        <strain evidence="3">cv. OR44</strain>
    </source>
</reference>
<evidence type="ECO:0000313" key="3">
    <source>
        <dbReference type="EnsemblPlants" id="OMERI01G41350.1"/>
    </source>
</evidence>
<dbReference type="eggNOG" id="ENOG502RZJY">
    <property type="taxonomic scope" value="Eukaryota"/>
</dbReference>
<keyword evidence="4" id="KW-1185">Reference proteome</keyword>
<keyword evidence="1" id="KW-0175">Coiled coil</keyword>
<dbReference type="PANTHER" id="PTHR34278">
    <property type="entry name" value="PROTEIN THI031, PUTATIVE-RELATED"/>
    <property type="match status" value="1"/>
</dbReference>
<feature type="compositionally biased region" description="Basic and acidic residues" evidence="2">
    <location>
        <begin position="114"/>
        <end position="124"/>
    </location>
</feature>
<dbReference type="EnsemblPlants" id="OMERI01G41350.1">
    <property type="protein sequence ID" value="OMERI01G41350.1"/>
    <property type="gene ID" value="OMERI01G41350"/>
</dbReference>